<dbReference type="Pfam" id="PF13304">
    <property type="entry name" value="AAA_21"/>
    <property type="match status" value="1"/>
</dbReference>
<dbReference type="InterPro" id="IPR041685">
    <property type="entry name" value="AAA_GajA/Old/RecF-like"/>
</dbReference>
<dbReference type="InterPro" id="IPR003593">
    <property type="entry name" value="AAA+_ATPase"/>
</dbReference>
<evidence type="ECO:0000313" key="3">
    <source>
        <dbReference type="Proteomes" id="UP000705867"/>
    </source>
</evidence>
<dbReference type="Gene3D" id="3.40.50.300">
    <property type="entry name" value="P-loop containing nucleotide triphosphate hydrolases"/>
    <property type="match status" value="2"/>
</dbReference>
<dbReference type="PANTHER" id="PTHR32182">
    <property type="entry name" value="DNA REPLICATION AND REPAIR PROTEIN RECF"/>
    <property type="match status" value="1"/>
</dbReference>
<dbReference type="AlphaFoldDB" id="A0A953J377"/>
<evidence type="ECO:0000259" key="1">
    <source>
        <dbReference type="SMART" id="SM00382"/>
    </source>
</evidence>
<dbReference type="GO" id="GO:0005524">
    <property type="term" value="F:ATP binding"/>
    <property type="evidence" value="ECO:0007669"/>
    <property type="project" value="InterPro"/>
</dbReference>
<dbReference type="GO" id="GO:0000731">
    <property type="term" value="P:DNA synthesis involved in DNA repair"/>
    <property type="evidence" value="ECO:0007669"/>
    <property type="project" value="TreeGrafter"/>
</dbReference>
<dbReference type="Pfam" id="PF13175">
    <property type="entry name" value="AAA_15"/>
    <property type="match status" value="1"/>
</dbReference>
<dbReference type="InterPro" id="IPR003959">
    <property type="entry name" value="ATPase_AAA_core"/>
</dbReference>
<name>A0A953J377_9BACT</name>
<dbReference type="GO" id="GO:0006302">
    <property type="term" value="P:double-strand break repair"/>
    <property type="evidence" value="ECO:0007669"/>
    <property type="project" value="TreeGrafter"/>
</dbReference>
<proteinExistence type="predicted"/>
<dbReference type="SMART" id="SM00382">
    <property type="entry name" value="AAA"/>
    <property type="match status" value="1"/>
</dbReference>
<dbReference type="EMBL" id="JAIOIV010000010">
    <property type="protein sequence ID" value="MBZ0154718.1"/>
    <property type="molecule type" value="Genomic_DNA"/>
</dbReference>
<protein>
    <submittedName>
        <fullName evidence="2">AAA family ATPase</fullName>
    </submittedName>
</protein>
<dbReference type="GO" id="GO:0016887">
    <property type="term" value="F:ATP hydrolysis activity"/>
    <property type="evidence" value="ECO:0007669"/>
    <property type="project" value="InterPro"/>
</dbReference>
<gene>
    <name evidence="2" type="ORF">K8I29_00715</name>
</gene>
<feature type="domain" description="AAA+ ATPase" evidence="1">
    <location>
        <begin position="22"/>
        <end position="387"/>
    </location>
</feature>
<comment type="caution">
    <text evidence="2">The sequence shown here is derived from an EMBL/GenBank/DDBJ whole genome shotgun (WGS) entry which is preliminary data.</text>
</comment>
<dbReference type="Proteomes" id="UP000705867">
    <property type="component" value="Unassembled WGS sequence"/>
</dbReference>
<dbReference type="InterPro" id="IPR027417">
    <property type="entry name" value="P-loop_NTPase"/>
</dbReference>
<accession>A0A953J377</accession>
<reference evidence="2" key="2">
    <citation type="submission" date="2021-08" db="EMBL/GenBank/DDBJ databases">
        <authorList>
            <person name="Dalcin Martins P."/>
        </authorList>
    </citation>
    <scope>NUCLEOTIDE SEQUENCE</scope>
    <source>
        <strain evidence="2">MAG_39</strain>
    </source>
</reference>
<dbReference type="SUPFAM" id="SSF52540">
    <property type="entry name" value="P-loop containing nucleoside triphosphate hydrolases"/>
    <property type="match status" value="1"/>
</dbReference>
<sequence>MKLNKIEITNFRCFENLAISLQPDINVFVGINGAGKSTILDAIAIALWDVVAANGGGGKRQRSSQEVDLRPADIHIPNSAQDALTGRRDFVQISAVASNFYELPSFSATTPQGEARFIEWQDNIQFRPPRDFDYTPSQANRVAEVYDYFAALWQQLRTSDEKALIPLPVVAYYRAHRRLSKMPELGDIFSLNIDRKGAYHGALNAGANFRAMCQWFYLRENQELREKVQHKNDPAFELADLKAARRALTLMLENVERIFFDNNPPSLKVAMNEPSGQSAVLELEQLSDGYRNLLAVVLDFARRLAQANPGWENPLEAPGILLIDEIELHLHPGWQQTVIPNLQKVFPNTQLIIATHSPQVLTTVKREHIHMLASDHTFEQMPHDVGTFGAESSRVLQEIFGVHARPRSIETSEKLKTYLSLVEAQQQDSENGRALRQELEKALGSSDPDLVMADIRISQIEALRTK</sequence>
<evidence type="ECO:0000313" key="2">
    <source>
        <dbReference type="EMBL" id="MBZ0154718.1"/>
    </source>
</evidence>
<reference evidence="2" key="1">
    <citation type="journal article" date="2021" name="bioRxiv">
        <title>Unraveling nitrogen, sulfur and carbon metabolic pathways and microbial community transcriptional responses to substrate deprivation and toxicity stresses in a bioreactor mimicking anoxic brackish coastal sediment conditions.</title>
        <authorList>
            <person name="Martins P.D."/>
            <person name="Echeveste M.J."/>
            <person name="Arshad A."/>
            <person name="Kurth J."/>
            <person name="Ouboter H."/>
            <person name="Jetten M.S.M."/>
            <person name="Welte C.U."/>
        </authorList>
    </citation>
    <scope>NUCLEOTIDE SEQUENCE</scope>
    <source>
        <strain evidence="2">MAG_39</strain>
    </source>
</reference>
<dbReference type="PANTHER" id="PTHR32182:SF23">
    <property type="entry name" value="ATP BINDING PROTEIN"/>
    <property type="match status" value="1"/>
</dbReference>
<organism evidence="2 3">
    <name type="scientific">Candidatus Nitrobium versatile</name>
    <dbReference type="NCBI Taxonomy" id="2884831"/>
    <lineage>
        <taxon>Bacteria</taxon>
        <taxon>Pseudomonadati</taxon>
        <taxon>Nitrospirota</taxon>
        <taxon>Nitrospiria</taxon>
        <taxon>Nitrospirales</taxon>
        <taxon>Nitrospiraceae</taxon>
        <taxon>Candidatus Nitrobium</taxon>
    </lineage>
</organism>